<keyword evidence="3" id="KW-1185">Reference proteome</keyword>
<feature type="non-terminal residue" evidence="2">
    <location>
        <position position="147"/>
    </location>
</feature>
<organism evidence="2 3">
    <name type="scientific">Saguinus oedipus</name>
    <name type="common">Cotton-top tamarin</name>
    <name type="synonym">Oedipomidas oedipus</name>
    <dbReference type="NCBI Taxonomy" id="9490"/>
    <lineage>
        <taxon>Eukaryota</taxon>
        <taxon>Metazoa</taxon>
        <taxon>Chordata</taxon>
        <taxon>Craniata</taxon>
        <taxon>Vertebrata</taxon>
        <taxon>Euteleostomi</taxon>
        <taxon>Mammalia</taxon>
        <taxon>Eutheria</taxon>
        <taxon>Euarchontoglires</taxon>
        <taxon>Primates</taxon>
        <taxon>Haplorrhini</taxon>
        <taxon>Platyrrhini</taxon>
        <taxon>Cebidae</taxon>
        <taxon>Callitrichinae</taxon>
        <taxon>Saguinus</taxon>
    </lineage>
</organism>
<dbReference type="Proteomes" id="UP001266305">
    <property type="component" value="Unassembled WGS sequence"/>
</dbReference>
<gene>
    <name evidence="2" type="ORF">P7K49_014747</name>
</gene>
<sequence>HVTDGLLKGTDAAQATQYMAMEKATAAEVLKSQEEATHTSGQPLHSSGAPGDAKSEVVSMSGMTVHHAQSSPVVIQPSQHSVALMNPAQNLPHVASPPAVPPEATSTLQTSQAPQSPQTPMNGSAMQSLFIEEIHSASAKNRAVSIE</sequence>
<evidence type="ECO:0000313" key="3">
    <source>
        <dbReference type="Proteomes" id="UP001266305"/>
    </source>
</evidence>
<comment type="caution">
    <text evidence="2">The sequence shown here is derived from an EMBL/GenBank/DDBJ whole genome shotgun (WGS) entry which is preliminary data.</text>
</comment>
<dbReference type="EMBL" id="JASSZA010000007">
    <property type="protein sequence ID" value="KAK2105233.1"/>
    <property type="molecule type" value="Genomic_DNA"/>
</dbReference>
<feature type="region of interest" description="Disordered" evidence="1">
    <location>
        <begin position="29"/>
        <end position="56"/>
    </location>
</feature>
<protein>
    <submittedName>
        <fullName evidence="2">Uncharacterized protein</fullName>
    </submittedName>
</protein>
<proteinExistence type="predicted"/>
<accession>A0ABQ9V974</accession>
<feature type="non-terminal residue" evidence="2">
    <location>
        <position position="1"/>
    </location>
</feature>
<feature type="region of interest" description="Disordered" evidence="1">
    <location>
        <begin position="89"/>
        <end position="123"/>
    </location>
</feature>
<evidence type="ECO:0000256" key="1">
    <source>
        <dbReference type="SAM" id="MobiDB-lite"/>
    </source>
</evidence>
<reference evidence="2 3" key="1">
    <citation type="submission" date="2023-05" db="EMBL/GenBank/DDBJ databases">
        <title>B98-5 Cell Line De Novo Hybrid Assembly: An Optical Mapping Approach.</title>
        <authorList>
            <person name="Kananen K."/>
            <person name="Auerbach J.A."/>
            <person name="Kautto E."/>
            <person name="Blachly J.S."/>
        </authorList>
    </citation>
    <scope>NUCLEOTIDE SEQUENCE [LARGE SCALE GENOMIC DNA]</scope>
    <source>
        <strain evidence="2">B95-8</strain>
        <tissue evidence="2">Cell line</tissue>
    </source>
</reference>
<name>A0ABQ9V974_SAGOE</name>
<feature type="compositionally biased region" description="Low complexity" evidence="1">
    <location>
        <begin position="104"/>
        <end position="120"/>
    </location>
</feature>
<evidence type="ECO:0000313" key="2">
    <source>
        <dbReference type="EMBL" id="KAK2105233.1"/>
    </source>
</evidence>